<dbReference type="OrthoDB" id="363007at2"/>
<dbReference type="RefSeq" id="WP_067656419.1">
    <property type="nucleotide sequence ID" value="NZ_FQXG01000004.1"/>
</dbReference>
<name>A0A1M5VC88_9GAMM</name>
<dbReference type="AlphaFoldDB" id="A0A1M5VC88"/>
<accession>A0A1M5VC88</accession>
<evidence type="ECO:0000313" key="2">
    <source>
        <dbReference type="EMBL" id="SHH72768.1"/>
    </source>
</evidence>
<gene>
    <name evidence="2" type="ORF">SAMN02745129_2700</name>
</gene>
<dbReference type="EMBL" id="FQXG01000004">
    <property type="protein sequence ID" value="SHH72768.1"/>
    <property type="molecule type" value="Genomic_DNA"/>
</dbReference>
<sequence>MKRSLSLFAAAMALALPTQAHYGTLACWFEQDRSEVHCQAGWTDGSSATNYEVRLFDYDDTLIDLARTDNRSRVLFEAPETDEFYLVFDPGHEAPAEVDVVEMRER</sequence>
<evidence type="ECO:0000256" key="1">
    <source>
        <dbReference type="SAM" id="SignalP"/>
    </source>
</evidence>
<organism evidence="2 3">
    <name type="scientific">Ferrimonas marina</name>
    <dbReference type="NCBI Taxonomy" id="299255"/>
    <lineage>
        <taxon>Bacteria</taxon>
        <taxon>Pseudomonadati</taxon>
        <taxon>Pseudomonadota</taxon>
        <taxon>Gammaproteobacteria</taxon>
        <taxon>Alteromonadales</taxon>
        <taxon>Ferrimonadaceae</taxon>
        <taxon>Ferrimonas</taxon>
    </lineage>
</organism>
<feature type="signal peptide" evidence="1">
    <location>
        <begin position="1"/>
        <end position="20"/>
    </location>
</feature>
<feature type="chain" id="PRO_5009914399" evidence="1">
    <location>
        <begin position="21"/>
        <end position="106"/>
    </location>
</feature>
<reference evidence="2 3" key="1">
    <citation type="submission" date="2016-11" db="EMBL/GenBank/DDBJ databases">
        <authorList>
            <person name="Jaros S."/>
            <person name="Januszkiewicz K."/>
            <person name="Wedrychowicz H."/>
        </authorList>
    </citation>
    <scope>NUCLEOTIDE SEQUENCE [LARGE SCALE GENOMIC DNA]</scope>
    <source>
        <strain evidence="2 3">DSM 16917</strain>
    </source>
</reference>
<keyword evidence="1" id="KW-0732">Signal</keyword>
<proteinExistence type="predicted"/>
<protein>
    <submittedName>
        <fullName evidence="2">Uncharacterized protein</fullName>
    </submittedName>
</protein>
<dbReference type="PROSITE" id="PS51257">
    <property type="entry name" value="PROKAR_LIPOPROTEIN"/>
    <property type="match status" value="1"/>
</dbReference>
<dbReference type="STRING" id="299255.SAMN02745129_2700"/>
<dbReference type="Proteomes" id="UP000184268">
    <property type="component" value="Unassembled WGS sequence"/>
</dbReference>
<keyword evidence="3" id="KW-1185">Reference proteome</keyword>
<evidence type="ECO:0000313" key="3">
    <source>
        <dbReference type="Proteomes" id="UP000184268"/>
    </source>
</evidence>